<dbReference type="PANTHER" id="PTHR21666:SF289">
    <property type="entry name" value="L-ALA--D-GLU ENDOPEPTIDASE"/>
    <property type="match status" value="1"/>
</dbReference>
<dbReference type="SUPFAM" id="SSF51261">
    <property type="entry name" value="Duplicated hybrid motif"/>
    <property type="match status" value="2"/>
</dbReference>
<dbReference type="AlphaFoldDB" id="A0A841GUE7"/>
<dbReference type="RefSeq" id="WP_184619764.1">
    <property type="nucleotide sequence ID" value="NZ_JACHEX010000005.1"/>
</dbReference>
<dbReference type="Pfam" id="PF01551">
    <property type="entry name" value="Peptidase_M23"/>
    <property type="match status" value="1"/>
</dbReference>
<protein>
    <recommendedName>
        <fullName evidence="2">M23ase beta-sheet core domain-containing protein</fullName>
    </recommendedName>
</protein>
<name>A0A841GUE7_9BACT</name>
<evidence type="ECO:0000313" key="4">
    <source>
        <dbReference type="Proteomes" id="UP000555828"/>
    </source>
</evidence>
<feature type="domain" description="M23ase beta-sheet core" evidence="2">
    <location>
        <begin position="45"/>
        <end position="107"/>
    </location>
</feature>
<dbReference type="InterPro" id="IPR011055">
    <property type="entry name" value="Dup_hybrid_motif"/>
</dbReference>
<evidence type="ECO:0000256" key="1">
    <source>
        <dbReference type="ARBA" id="ARBA00022729"/>
    </source>
</evidence>
<evidence type="ECO:0000259" key="2">
    <source>
        <dbReference type="Pfam" id="PF01551"/>
    </source>
</evidence>
<keyword evidence="4" id="KW-1185">Reference proteome</keyword>
<proteinExistence type="predicted"/>
<keyword evidence="1" id="KW-0732">Signal</keyword>
<dbReference type="InterPro" id="IPR016047">
    <property type="entry name" value="M23ase_b-sheet_dom"/>
</dbReference>
<dbReference type="GO" id="GO:0004222">
    <property type="term" value="F:metalloendopeptidase activity"/>
    <property type="evidence" value="ECO:0007669"/>
    <property type="project" value="TreeGrafter"/>
</dbReference>
<accession>A0A841GUE7</accession>
<gene>
    <name evidence="3" type="ORF">HNP65_001624</name>
</gene>
<reference evidence="3 4" key="1">
    <citation type="submission" date="2020-08" db="EMBL/GenBank/DDBJ databases">
        <title>Genomic Encyclopedia of Type Strains, Phase IV (KMG-IV): sequencing the most valuable type-strain genomes for metagenomic binning, comparative biology and taxonomic classification.</title>
        <authorList>
            <person name="Goeker M."/>
        </authorList>
    </citation>
    <scope>NUCLEOTIDE SEQUENCE [LARGE SCALE GENOMIC DNA]</scope>
    <source>
        <strain evidence="3 4">DSM 13481</strain>
    </source>
</reference>
<sequence length="321" mass="37038">MKKTVVFILLILITLSFSNFIPPVDDSYITSSFAEFRSTGNLPHFHGGIDFSTFSKEGIPIKAIYEGYVVRVELNDPIYGNVIVLQHPNGYRSLYAHLSSFNYTIENIIKSLQEEFQNQKIVINFPDNEIKFSQGDIIAYSGKTGEAVKPHCHLEIRNSDETLMFDPIDFLNVPAPNGGIILKELIINGKSYNYIEGETYSFKGDYPKIEINSYLFVNNNLLGLKEIKLYIANKLVYDILLDEVSKDEFYKPYIVYSKDSIAAGYIYKTYYKLYPEMLGGPIKVNNFPTLNTNTDFFQVRIEAYDPWKRVKEFTFNLKRER</sequence>
<evidence type="ECO:0000313" key="3">
    <source>
        <dbReference type="EMBL" id="MBB6063160.1"/>
    </source>
</evidence>
<dbReference type="EMBL" id="JACHEX010000005">
    <property type="protein sequence ID" value="MBB6063160.1"/>
    <property type="molecule type" value="Genomic_DNA"/>
</dbReference>
<dbReference type="Proteomes" id="UP000555828">
    <property type="component" value="Unassembled WGS sequence"/>
</dbReference>
<dbReference type="InterPro" id="IPR050570">
    <property type="entry name" value="Cell_wall_metabolism_enzyme"/>
</dbReference>
<organism evidence="3 4">
    <name type="scientific">Thermosipho japonicus</name>
    <dbReference type="NCBI Taxonomy" id="90323"/>
    <lineage>
        <taxon>Bacteria</taxon>
        <taxon>Thermotogati</taxon>
        <taxon>Thermotogota</taxon>
        <taxon>Thermotogae</taxon>
        <taxon>Thermotogales</taxon>
        <taxon>Fervidobacteriaceae</taxon>
        <taxon>Thermosipho</taxon>
    </lineage>
</organism>
<dbReference type="CDD" id="cd12797">
    <property type="entry name" value="M23_peptidase"/>
    <property type="match status" value="1"/>
</dbReference>
<dbReference type="PANTHER" id="PTHR21666">
    <property type="entry name" value="PEPTIDASE-RELATED"/>
    <property type="match status" value="1"/>
</dbReference>
<comment type="caution">
    <text evidence="3">The sequence shown here is derived from an EMBL/GenBank/DDBJ whole genome shotgun (WGS) entry which is preliminary data.</text>
</comment>
<dbReference type="Gene3D" id="2.70.70.10">
    <property type="entry name" value="Glucose Permease (Domain IIA)"/>
    <property type="match status" value="1"/>
</dbReference>